<dbReference type="EMBL" id="CP002985">
    <property type="protein sequence ID" value="AEM48599.1"/>
    <property type="molecule type" value="Genomic_DNA"/>
</dbReference>
<feature type="region of interest" description="Disordered" evidence="1">
    <location>
        <begin position="1"/>
        <end position="31"/>
    </location>
</feature>
<sequence>MKLPNSSHIDSTIKTPIYMANGGKEAKPRPS</sequence>
<name>G0JQ16_9PROT</name>
<reference evidence="2 3" key="1">
    <citation type="journal article" date="2011" name="J. Bacteriol.">
        <title>Draft genome of the psychrotolerant acidophile Acidithiobacillus ferrivorans SS3.</title>
        <authorList>
            <person name="Liljeqvist M."/>
            <person name="Valdes J."/>
            <person name="Holmes D.S."/>
            <person name="Dopson M."/>
        </authorList>
    </citation>
    <scope>NUCLEOTIDE SEQUENCE [LARGE SCALE GENOMIC DNA]</scope>
    <source>
        <strain evidence="2 3">SS3</strain>
    </source>
</reference>
<dbReference type="KEGG" id="afi:Acife_2507"/>
<accession>G0JQ16</accession>
<organism evidence="2 3">
    <name type="scientific">Acidithiobacillus ferrivorans SS3</name>
    <dbReference type="NCBI Taxonomy" id="743299"/>
    <lineage>
        <taxon>Bacteria</taxon>
        <taxon>Pseudomonadati</taxon>
        <taxon>Pseudomonadota</taxon>
        <taxon>Acidithiobacillia</taxon>
        <taxon>Acidithiobacillales</taxon>
        <taxon>Acidithiobacillaceae</taxon>
        <taxon>Acidithiobacillus</taxon>
    </lineage>
</organism>
<proteinExistence type="predicted"/>
<evidence type="ECO:0000313" key="3">
    <source>
        <dbReference type="Proteomes" id="UP000009220"/>
    </source>
</evidence>
<dbReference type="HOGENOM" id="CLU_3394647_0_0_6"/>
<evidence type="ECO:0000256" key="1">
    <source>
        <dbReference type="SAM" id="MobiDB-lite"/>
    </source>
</evidence>
<dbReference type="Proteomes" id="UP000009220">
    <property type="component" value="Chromosome"/>
</dbReference>
<protein>
    <submittedName>
        <fullName evidence="2">Uncharacterized protein</fullName>
    </submittedName>
</protein>
<evidence type="ECO:0000313" key="2">
    <source>
        <dbReference type="EMBL" id="AEM48599.1"/>
    </source>
</evidence>
<feature type="compositionally biased region" description="Polar residues" evidence="1">
    <location>
        <begin position="1"/>
        <end position="14"/>
    </location>
</feature>
<dbReference type="AlphaFoldDB" id="G0JQ16"/>
<gene>
    <name evidence="2" type="ORF">Acife_2507</name>
</gene>